<dbReference type="Gene3D" id="3.30.200.20">
    <property type="entry name" value="Phosphorylase Kinase, domain 1"/>
    <property type="match status" value="1"/>
</dbReference>
<evidence type="ECO:0000256" key="7">
    <source>
        <dbReference type="ARBA" id="ARBA00022777"/>
    </source>
</evidence>
<feature type="domain" description="Protein kinase" evidence="16">
    <location>
        <begin position="1"/>
        <end position="282"/>
    </location>
</feature>
<keyword evidence="5" id="KW-0808">Transferase</keyword>
<keyword evidence="4 14" id="KW-0723">Serine/threonine-protein kinase</keyword>
<keyword evidence="9" id="KW-0472">Membrane</keyword>
<evidence type="ECO:0000256" key="13">
    <source>
        <dbReference type="PROSITE-ProRule" id="PRU10141"/>
    </source>
</evidence>
<dbReference type="PANTHER" id="PTHR47985:SF82">
    <property type="entry name" value="SERINE_THREONINE-PROTEIN KINASE CDG1"/>
    <property type="match status" value="1"/>
</dbReference>
<dbReference type="CDD" id="cd14066">
    <property type="entry name" value="STKc_IRAK"/>
    <property type="match status" value="1"/>
</dbReference>
<name>A0A397Z9K8_BRACM</name>
<keyword evidence="6 13" id="KW-0547">Nucleotide-binding</keyword>
<evidence type="ECO:0000256" key="15">
    <source>
        <dbReference type="SAM" id="Coils"/>
    </source>
</evidence>
<evidence type="ECO:0000256" key="4">
    <source>
        <dbReference type="ARBA" id="ARBA00022527"/>
    </source>
</evidence>
<reference evidence="17 18" key="1">
    <citation type="submission" date="2018-06" db="EMBL/GenBank/DDBJ databases">
        <title>WGS assembly of Brassica rapa FPsc.</title>
        <authorList>
            <person name="Bowman J."/>
            <person name="Kohchi T."/>
            <person name="Yamato K."/>
            <person name="Jenkins J."/>
            <person name="Shu S."/>
            <person name="Ishizaki K."/>
            <person name="Yamaoka S."/>
            <person name="Nishihama R."/>
            <person name="Nakamura Y."/>
            <person name="Berger F."/>
            <person name="Adam C."/>
            <person name="Aki S."/>
            <person name="Althoff F."/>
            <person name="Araki T."/>
            <person name="Arteaga-Vazquez M."/>
            <person name="Balasubrmanian S."/>
            <person name="Bauer D."/>
            <person name="Boehm C."/>
            <person name="Briginshaw L."/>
            <person name="Caballero-Perez J."/>
            <person name="Catarino B."/>
            <person name="Chen F."/>
            <person name="Chiyoda S."/>
            <person name="Chovatia M."/>
            <person name="Davies K."/>
            <person name="Delmans M."/>
            <person name="Demura T."/>
            <person name="Dierschke T."/>
            <person name="Dolan L."/>
            <person name="Dorantes-Acosta A."/>
            <person name="Eklund D."/>
            <person name="Florent S."/>
            <person name="Flores-Sandoval E."/>
            <person name="Fujiyama A."/>
            <person name="Fukuzawa H."/>
            <person name="Galik B."/>
            <person name="Grimanelli D."/>
            <person name="Grimwood J."/>
            <person name="Grossniklaus U."/>
            <person name="Hamada T."/>
            <person name="Haseloff J."/>
            <person name="Hetherington A."/>
            <person name="Higo A."/>
            <person name="Hirakawa Y."/>
            <person name="Hundley H."/>
            <person name="Ikeda Y."/>
            <person name="Inoue K."/>
            <person name="Inoue S."/>
            <person name="Ishida S."/>
            <person name="Jia Q."/>
            <person name="Kakita M."/>
            <person name="Kanazawa T."/>
            <person name="Kawai Y."/>
            <person name="Kawashima T."/>
            <person name="Kennedy M."/>
            <person name="Kinose K."/>
            <person name="Kinoshita T."/>
            <person name="Kohara Y."/>
            <person name="Koide E."/>
            <person name="Komatsu K."/>
            <person name="Kopischke S."/>
            <person name="Kubo M."/>
            <person name="Kyozuka J."/>
            <person name="Lagercrantz U."/>
            <person name="Lin S."/>
            <person name="Lindquist E."/>
            <person name="Lipzen A."/>
            <person name="Lu C."/>
            <person name="Luna E."/>
            <person name="Martienssen R."/>
            <person name="Minamino N."/>
            <person name="Mizutani M."/>
            <person name="Mizutani M."/>
            <person name="Mochizuki N."/>
            <person name="Monte I."/>
            <person name="Mosher R."/>
            <person name="Nagasaki H."/>
            <person name="Nakagami H."/>
            <person name="Naramoto S."/>
            <person name="Nishitani K."/>
            <person name="Ohtani M."/>
            <person name="Okamoto T."/>
            <person name="Okumura M."/>
            <person name="Phillips J."/>
            <person name="Pollak B."/>
            <person name="Reinders A."/>
            <person name="Roevekamp M."/>
            <person name="Sano R."/>
            <person name="Sawa S."/>
            <person name="Schmid M."/>
            <person name="Shirakawa M."/>
            <person name="Solano R."/>
            <person name="Spunde A."/>
            <person name="Suetsugu N."/>
            <person name="Sugano S."/>
            <person name="Sugiyama A."/>
            <person name="Sun R."/>
            <person name="Suzuki Y."/>
            <person name="Takenaka M."/>
            <person name="Takezawa D."/>
            <person name="Tomogane H."/>
            <person name="Tsuzuki M."/>
            <person name="Ueda T."/>
            <person name="Umeda M."/>
            <person name="Ward J."/>
            <person name="Watanabe Y."/>
            <person name="Yazaki K."/>
            <person name="Yokoyama R."/>
            <person name="Yoshitake Y."/>
            <person name="Yotsui I."/>
            <person name="Zachgo S."/>
            <person name="Schmutz J."/>
        </authorList>
    </citation>
    <scope>NUCLEOTIDE SEQUENCE [LARGE SCALE GENOMIC DNA]</scope>
    <source>
        <strain evidence="18">cv. B-3</strain>
    </source>
</reference>
<feature type="active site" description="Proton acceptor" evidence="11">
    <location>
        <position position="126"/>
    </location>
</feature>
<dbReference type="InterPro" id="IPR017441">
    <property type="entry name" value="Protein_kinase_ATP_BS"/>
</dbReference>
<dbReference type="PROSITE" id="PS00108">
    <property type="entry name" value="PROTEIN_KINASE_ST"/>
    <property type="match status" value="1"/>
</dbReference>
<dbReference type="GO" id="GO:0004674">
    <property type="term" value="F:protein serine/threonine kinase activity"/>
    <property type="evidence" value="ECO:0007669"/>
    <property type="project" value="UniProtKB-KW"/>
</dbReference>
<sequence>MIGRGGFGSVYKGMLETTPGQLKNVAVKMLDTSGHQGDKEFLVEVLMLSLLRHEHLVTLFGYCAEGDQRLLVYEYMPFGSVEDHIHGYGSEEEVLDLSTRMQIALGSAKGLAYLHNVAQPPVIYRDLKTANILLDHGYKAKLSDFGLAKFGPSGDMSHVSTRVMGTHGYCAPEYASTGKLTTKSDIYSFGVVMLELITGRKPIGDACMGAKRLLVNWALPLFRDQEIRKIADPMLSIQGHHYMEEAVERALVLAYMCLREDANARPTVKEVVEALDNIVRFIERKKKKKERNIGYGRRVELEKKGAVAVSSPKETTRMLSVNEIEVEVEVEEEEEDLERERAVADAKNWAETMRALRRQSNEPPKQTTP</sequence>
<feature type="binding site" evidence="13">
    <location>
        <position position="28"/>
    </location>
    <ligand>
        <name>ATP</name>
        <dbReference type="ChEBI" id="CHEBI:30616"/>
    </ligand>
</feature>
<evidence type="ECO:0000256" key="2">
    <source>
        <dbReference type="ARBA" id="ARBA00008684"/>
    </source>
</evidence>
<organism evidence="17 18">
    <name type="scientific">Brassica campestris</name>
    <name type="common">Field mustard</name>
    <dbReference type="NCBI Taxonomy" id="3711"/>
    <lineage>
        <taxon>Eukaryota</taxon>
        <taxon>Viridiplantae</taxon>
        <taxon>Streptophyta</taxon>
        <taxon>Embryophyta</taxon>
        <taxon>Tracheophyta</taxon>
        <taxon>Spermatophyta</taxon>
        <taxon>Magnoliopsida</taxon>
        <taxon>eudicotyledons</taxon>
        <taxon>Gunneridae</taxon>
        <taxon>Pentapetalae</taxon>
        <taxon>rosids</taxon>
        <taxon>malvids</taxon>
        <taxon>Brassicales</taxon>
        <taxon>Brassicaceae</taxon>
        <taxon>Brassiceae</taxon>
        <taxon>Brassica</taxon>
    </lineage>
</organism>
<evidence type="ECO:0000256" key="5">
    <source>
        <dbReference type="ARBA" id="ARBA00022679"/>
    </source>
</evidence>
<dbReference type="Pfam" id="PF07714">
    <property type="entry name" value="PK_Tyr_Ser-Thr"/>
    <property type="match status" value="1"/>
</dbReference>
<evidence type="ECO:0000259" key="16">
    <source>
        <dbReference type="PROSITE" id="PS50011"/>
    </source>
</evidence>
<feature type="binding site" evidence="12">
    <location>
        <position position="144"/>
    </location>
    <ligand>
        <name>Mg(2+)</name>
        <dbReference type="ChEBI" id="CHEBI:18420"/>
    </ligand>
</feature>
<comment type="similarity">
    <text evidence="2">Belongs to the protein kinase superfamily. Ser/Thr protein kinase family.</text>
</comment>
<dbReference type="GO" id="GO:0005524">
    <property type="term" value="F:ATP binding"/>
    <property type="evidence" value="ECO:0007669"/>
    <property type="project" value="UniProtKB-UniRule"/>
</dbReference>
<evidence type="ECO:0000256" key="1">
    <source>
        <dbReference type="ARBA" id="ARBA00004193"/>
    </source>
</evidence>
<proteinExistence type="inferred from homology"/>
<keyword evidence="3" id="KW-1003">Cell membrane</keyword>
<dbReference type="PROSITE" id="PS50011">
    <property type="entry name" value="PROTEIN_KINASE_DOM"/>
    <property type="match status" value="1"/>
</dbReference>
<keyword evidence="15" id="KW-0175">Coiled coil</keyword>
<evidence type="ECO:0000256" key="11">
    <source>
        <dbReference type="PIRSR" id="PIRSR000615-1"/>
    </source>
</evidence>
<protein>
    <recommendedName>
        <fullName evidence="16">Protein kinase domain-containing protein</fullName>
    </recommendedName>
</protein>
<keyword evidence="8 13" id="KW-0067">ATP-binding</keyword>
<evidence type="ECO:0000256" key="6">
    <source>
        <dbReference type="ARBA" id="ARBA00022741"/>
    </source>
</evidence>
<dbReference type="AlphaFoldDB" id="A0A397Z9K8"/>
<accession>A0A397Z9K8</accession>
<dbReference type="PIRSF" id="PIRSF000615">
    <property type="entry name" value="TyrPK_CSF1-R"/>
    <property type="match status" value="1"/>
</dbReference>
<dbReference type="GO" id="GO:0046872">
    <property type="term" value="F:metal ion binding"/>
    <property type="evidence" value="ECO:0007669"/>
    <property type="project" value="UniProtKB-KW"/>
</dbReference>
<dbReference type="InterPro" id="IPR001245">
    <property type="entry name" value="Ser-Thr/Tyr_kinase_cat_dom"/>
</dbReference>
<feature type="binding site" evidence="12">
    <location>
        <position position="131"/>
    </location>
    <ligand>
        <name>Mg(2+)</name>
        <dbReference type="ChEBI" id="CHEBI:18420"/>
    </ligand>
</feature>
<dbReference type="FunFam" id="1.10.510.10:FF:000032">
    <property type="entry name" value="Serine/threonine-protein kinase PBS1"/>
    <property type="match status" value="1"/>
</dbReference>
<keyword evidence="12" id="KW-0479">Metal-binding</keyword>
<dbReference type="SUPFAM" id="SSF56112">
    <property type="entry name" value="Protein kinase-like (PK-like)"/>
    <property type="match status" value="1"/>
</dbReference>
<dbReference type="PANTHER" id="PTHR47985">
    <property type="entry name" value="OS07G0668900 PROTEIN"/>
    <property type="match status" value="1"/>
</dbReference>
<dbReference type="Gene3D" id="1.10.510.10">
    <property type="entry name" value="Transferase(Phosphotransferase) domain 1"/>
    <property type="match status" value="1"/>
</dbReference>
<dbReference type="EMBL" id="CM010633">
    <property type="protein sequence ID" value="RID60060.1"/>
    <property type="molecule type" value="Genomic_DNA"/>
</dbReference>
<comment type="subcellular location">
    <subcellularLocation>
        <location evidence="1">Cell membrane</location>
        <topology evidence="1">Lipid-anchor</topology>
    </subcellularLocation>
</comment>
<dbReference type="GO" id="GO:0005886">
    <property type="term" value="C:plasma membrane"/>
    <property type="evidence" value="ECO:0007669"/>
    <property type="project" value="UniProtKB-SubCell"/>
</dbReference>
<dbReference type="InterPro" id="IPR000719">
    <property type="entry name" value="Prot_kinase_dom"/>
</dbReference>
<evidence type="ECO:0000256" key="14">
    <source>
        <dbReference type="RuleBase" id="RU000304"/>
    </source>
</evidence>
<dbReference type="PROSITE" id="PS00107">
    <property type="entry name" value="PROTEIN_KINASE_ATP"/>
    <property type="match status" value="1"/>
</dbReference>
<dbReference type="InterPro" id="IPR011009">
    <property type="entry name" value="Kinase-like_dom_sf"/>
</dbReference>
<keyword evidence="10" id="KW-0449">Lipoprotein</keyword>
<dbReference type="InterPro" id="IPR008271">
    <property type="entry name" value="Ser/Thr_kinase_AS"/>
</dbReference>
<dbReference type="SMART" id="SM00220">
    <property type="entry name" value="S_TKc"/>
    <property type="match status" value="1"/>
</dbReference>
<evidence type="ECO:0000256" key="8">
    <source>
        <dbReference type="ARBA" id="ARBA00022840"/>
    </source>
</evidence>
<keyword evidence="12" id="KW-0460">Magnesium</keyword>
<evidence type="ECO:0000313" key="17">
    <source>
        <dbReference type="EMBL" id="RID60060.1"/>
    </source>
</evidence>
<evidence type="ECO:0000256" key="12">
    <source>
        <dbReference type="PIRSR" id="PIRSR000615-3"/>
    </source>
</evidence>
<dbReference type="Proteomes" id="UP000264353">
    <property type="component" value="Chromosome A6"/>
</dbReference>
<evidence type="ECO:0000256" key="9">
    <source>
        <dbReference type="ARBA" id="ARBA00023136"/>
    </source>
</evidence>
<evidence type="ECO:0000256" key="10">
    <source>
        <dbReference type="ARBA" id="ARBA00023288"/>
    </source>
</evidence>
<keyword evidence="7" id="KW-0418">Kinase</keyword>
<evidence type="ECO:0000313" key="18">
    <source>
        <dbReference type="Proteomes" id="UP000264353"/>
    </source>
</evidence>
<gene>
    <name evidence="17" type="ORF">BRARA_F03242</name>
</gene>
<evidence type="ECO:0000256" key="3">
    <source>
        <dbReference type="ARBA" id="ARBA00022475"/>
    </source>
</evidence>
<feature type="coiled-coil region" evidence="15">
    <location>
        <begin position="321"/>
        <end position="359"/>
    </location>
</feature>